<dbReference type="RefSeq" id="WP_379322002.1">
    <property type="nucleotide sequence ID" value="NZ_JBHTLM010000035.1"/>
</dbReference>
<dbReference type="Gene3D" id="3.40.50.300">
    <property type="entry name" value="P-loop containing nucleotide triphosphate hydrolases"/>
    <property type="match status" value="1"/>
</dbReference>
<dbReference type="Proteomes" id="UP001597262">
    <property type="component" value="Unassembled WGS sequence"/>
</dbReference>
<evidence type="ECO:0000256" key="3">
    <source>
        <dbReference type="ARBA" id="ARBA00022840"/>
    </source>
</evidence>
<dbReference type="InterPro" id="IPR003593">
    <property type="entry name" value="AAA+_ATPase"/>
</dbReference>
<keyword evidence="3 5" id="KW-0067">ATP-binding</keyword>
<dbReference type="CDD" id="cd03230">
    <property type="entry name" value="ABC_DR_subfamily_A"/>
    <property type="match status" value="1"/>
</dbReference>
<feature type="domain" description="ABC transporter" evidence="4">
    <location>
        <begin position="5"/>
        <end position="229"/>
    </location>
</feature>
<dbReference type="InterPro" id="IPR027417">
    <property type="entry name" value="P-loop_NTPase"/>
</dbReference>
<gene>
    <name evidence="5" type="ORF">ACFQ3W_25215</name>
</gene>
<dbReference type="InterPro" id="IPR050763">
    <property type="entry name" value="ABC_transporter_ATP-binding"/>
</dbReference>
<dbReference type="InterPro" id="IPR003439">
    <property type="entry name" value="ABC_transporter-like_ATP-bd"/>
</dbReference>
<comment type="caution">
    <text evidence="5">The sequence shown here is derived from an EMBL/GenBank/DDBJ whole genome shotgun (WGS) entry which is preliminary data.</text>
</comment>
<dbReference type="Pfam" id="PF00005">
    <property type="entry name" value="ABC_tran"/>
    <property type="match status" value="1"/>
</dbReference>
<keyword evidence="6" id="KW-1185">Reference proteome</keyword>
<dbReference type="GO" id="GO:0005524">
    <property type="term" value="F:ATP binding"/>
    <property type="evidence" value="ECO:0007669"/>
    <property type="project" value="UniProtKB-KW"/>
</dbReference>
<dbReference type="EMBL" id="JBHTLM010000035">
    <property type="protein sequence ID" value="MFD1179577.1"/>
    <property type="molecule type" value="Genomic_DNA"/>
</dbReference>
<accession>A0ABW3S5Y2</accession>
<keyword evidence="1" id="KW-0813">Transport</keyword>
<name>A0ABW3S5Y2_9BACL</name>
<protein>
    <submittedName>
        <fullName evidence="5">ABC transporter ATP-binding protein</fullName>
    </submittedName>
</protein>
<evidence type="ECO:0000256" key="2">
    <source>
        <dbReference type="ARBA" id="ARBA00022741"/>
    </source>
</evidence>
<evidence type="ECO:0000313" key="5">
    <source>
        <dbReference type="EMBL" id="MFD1179577.1"/>
    </source>
</evidence>
<sequence>METIIEVNNVSKAFKDKKAVDGVSIQVEKGSIVALLGPNGAGKTTTMLMMLGLLKPTSGSIKLFGQEPGSTAASQRIGAMLQEVSVMDRLKVKELIELFRSYYPNPADTDYLKRVSGLQDRDMNRYAEKLSGGQKRSLSYALALSGDPDLLFFDEPTVGLDITARREFWKNVKELAASGKTILFSTHYLQEADDVAHRIILFNQGKLVADGTPQEIKSRLLKRSVSFIPLMPEQELNLKLNEMDFADNHMQVDGRVVLTTDNTDHVLESIFRHQWKVRDIQIDSGSLDEAFEQLTVHEKESIL</sequence>
<dbReference type="SMART" id="SM00382">
    <property type="entry name" value="AAA"/>
    <property type="match status" value="1"/>
</dbReference>
<organism evidence="5 6">
    <name type="scientific">Paenibacillus puldeungensis</name>
    <dbReference type="NCBI Taxonomy" id="696536"/>
    <lineage>
        <taxon>Bacteria</taxon>
        <taxon>Bacillati</taxon>
        <taxon>Bacillota</taxon>
        <taxon>Bacilli</taxon>
        <taxon>Bacillales</taxon>
        <taxon>Paenibacillaceae</taxon>
        <taxon>Paenibacillus</taxon>
    </lineage>
</organism>
<proteinExistence type="predicted"/>
<dbReference type="PROSITE" id="PS50893">
    <property type="entry name" value="ABC_TRANSPORTER_2"/>
    <property type="match status" value="1"/>
</dbReference>
<evidence type="ECO:0000256" key="1">
    <source>
        <dbReference type="ARBA" id="ARBA00022448"/>
    </source>
</evidence>
<reference evidence="6" key="1">
    <citation type="journal article" date="2019" name="Int. J. Syst. Evol. Microbiol.">
        <title>The Global Catalogue of Microorganisms (GCM) 10K type strain sequencing project: providing services to taxonomists for standard genome sequencing and annotation.</title>
        <authorList>
            <consortium name="The Broad Institute Genomics Platform"/>
            <consortium name="The Broad Institute Genome Sequencing Center for Infectious Disease"/>
            <person name="Wu L."/>
            <person name="Ma J."/>
        </authorList>
    </citation>
    <scope>NUCLEOTIDE SEQUENCE [LARGE SCALE GENOMIC DNA]</scope>
    <source>
        <strain evidence="6">CCUG 59189</strain>
    </source>
</reference>
<evidence type="ECO:0000313" key="6">
    <source>
        <dbReference type="Proteomes" id="UP001597262"/>
    </source>
</evidence>
<evidence type="ECO:0000259" key="4">
    <source>
        <dbReference type="PROSITE" id="PS50893"/>
    </source>
</evidence>
<dbReference type="SUPFAM" id="SSF52540">
    <property type="entry name" value="P-loop containing nucleoside triphosphate hydrolases"/>
    <property type="match status" value="1"/>
</dbReference>
<dbReference type="PANTHER" id="PTHR42711:SF17">
    <property type="entry name" value="ABC TRANSPORTER ATP-BINDING PROTEIN"/>
    <property type="match status" value="1"/>
</dbReference>
<keyword evidence="2" id="KW-0547">Nucleotide-binding</keyword>
<dbReference type="PANTHER" id="PTHR42711">
    <property type="entry name" value="ABC TRANSPORTER ATP-BINDING PROTEIN"/>
    <property type="match status" value="1"/>
</dbReference>